<feature type="compositionally biased region" description="Acidic residues" evidence="3">
    <location>
        <begin position="27"/>
        <end position="41"/>
    </location>
</feature>
<dbReference type="RefSeq" id="WP_003884402.1">
    <property type="nucleotide sequence ID" value="NZ_JH814750.1"/>
</dbReference>
<proteinExistence type="predicted"/>
<dbReference type="Proteomes" id="UP000006043">
    <property type="component" value="Unassembled WGS sequence"/>
</dbReference>
<evidence type="ECO:0000313" key="6">
    <source>
        <dbReference type="Proteomes" id="UP000006043"/>
    </source>
</evidence>
<feature type="transmembrane region" description="Helical" evidence="4">
    <location>
        <begin position="72"/>
        <end position="99"/>
    </location>
</feature>
<sequence>MADDKADAESVEPTEAEQSSQSAPEPDAVEPTEAADDDATDATDSADTPGTDEPARAADSAPERRRLPSSSAAAIVGGVVVAALVVLTGWLGYGYYGVWQEQHRRDMFMETARQGATNLTSIDWEHAEDDIQRVLDSSTGRFYDDFEKRSKSFLDVVKQIKSKSVGTVTASGLKSYSEDKADVLMSVTVRSTNAGVPEQAPQVWRMVLTVQDIDGKAKVSNVEFIQ</sequence>
<dbReference type="GO" id="GO:0016020">
    <property type="term" value="C:membrane"/>
    <property type="evidence" value="ECO:0007669"/>
    <property type="project" value="UniProtKB-SubCell"/>
</dbReference>
<dbReference type="AlphaFoldDB" id="K0UZJ4"/>
<feature type="region of interest" description="Disordered" evidence="3">
    <location>
        <begin position="1"/>
        <end position="66"/>
    </location>
</feature>
<reference evidence="5 6" key="1">
    <citation type="journal article" date="2012" name="J. Bacteriol.">
        <title>Complete Genome Sequence of Mycobacterium fortuitum subsp. fortuitum Type Strain DSM46621.</title>
        <authorList>
            <person name="Ho Y.S."/>
            <person name="Adroub S.A."/>
            <person name="Aleisa F."/>
            <person name="Mahmood H."/>
            <person name="Othoum G."/>
            <person name="Rashid F."/>
            <person name="Zaher M."/>
            <person name="Ali S."/>
            <person name="Bitter W."/>
            <person name="Pain A."/>
            <person name="Abdallah A.M."/>
        </authorList>
    </citation>
    <scope>NUCLEOTIDE SEQUENCE [LARGE SCALE GENOMIC DNA]</scope>
    <source>
        <strain evidence="6">DSM46621</strain>
    </source>
</reference>
<accession>K0UZJ4</accession>
<keyword evidence="4" id="KW-0812">Transmembrane</keyword>
<keyword evidence="2 4" id="KW-0472">Membrane</keyword>
<organism evidence="5 6">
    <name type="scientific">Mycolicibacterium fortuitum subsp. fortuitum DSM 46621 = ATCC 6841 = JCM 6387</name>
    <dbReference type="NCBI Taxonomy" id="1214102"/>
    <lineage>
        <taxon>Bacteria</taxon>
        <taxon>Bacillati</taxon>
        <taxon>Actinomycetota</taxon>
        <taxon>Actinomycetes</taxon>
        <taxon>Mycobacteriales</taxon>
        <taxon>Mycobacteriaceae</taxon>
        <taxon>Mycolicibacterium</taxon>
    </lineage>
</organism>
<evidence type="ECO:0008006" key="7">
    <source>
        <dbReference type="Google" id="ProtNLM"/>
    </source>
</evidence>
<feature type="compositionally biased region" description="Basic and acidic residues" evidence="3">
    <location>
        <begin position="53"/>
        <end position="66"/>
    </location>
</feature>
<protein>
    <recommendedName>
        <fullName evidence="7">Mce protein</fullName>
    </recommendedName>
</protein>
<comment type="subcellular location">
    <subcellularLocation>
        <location evidence="1">Membrane</location>
    </subcellularLocation>
</comment>
<dbReference type="GeneID" id="93415012"/>
<evidence type="ECO:0000256" key="2">
    <source>
        <dbReference type="ARBA" id="ARBA00023136"/>
    </source>
</evidence>
<dbReference type="HOGENOM" id="CLU_072301_0_1_11"/>
<evidence type="ECO:0000256" key="3">
    <source>
        <dbReference type="SAM" id="MobiDB-lite"/>
    </source>
</evidence>
<evidence type="ECO:0000256" key="4">
    <source>
        <dbReference type="SAM" id="Phobius"/>
    </source>
</evidence>
<dbReference type="EMBL" id="ALQB01000317">
    <property type="protein sequence ID" value="EJZ04179.1"/>
    <property type="molecule type" value="Genomic_DNA"/>
</dbReference>
<comment type="caution">
    <text evidence="5">The sequence shown here is derived from an EMBL/GenBank/DDBJ whole genome shotgun (WGS) entry which is preliminary data.</text>
</comment>
<gene>
    <name evidence="5" type="ORF">MFORT_31436</name>
</gene>
<keyword evidence="4" id="KW-1133">Transmembrane helix</keyword>
<dbReference type="PATRIC" id="fig|1214102.3.peg.6079"/>
<dbReference type="PANTHER" id="PTHR37042:SF4">
    <property type="entry name" value="OUTER MEMBRANE PROTEIN RV1973"/>
    <property type="match status" value="1"/>
</dbReference>
<dbReference type="PANTHER" id="PTHR37042">
    <property type="entry name" value="OUTER MEMBRANE PROTEIN RV1973"/>
    <property type="match status" value="1"/>
</dbReference>
<evidence type="ECO:0000313" key="5">
    <source>
        <dbReference type="EMBL" id="EJZ04179.1"/>
    </source>
</evidence>
<evidence type="ECO:0000256" key="1">
    <source>
        <dbReference type="ARBA" id="ARBA00004370"/>
    </source>
</evidence>
<name>K0UZJ4_MYCFO</name>